<protein>
    <submittedName>
        <fullName evidence="2">Uncharacterized protein</fullName>
    </submittedName>
</protein>
<evidence type="ECO:0000313" key="2">
    <source>
        <dbReference type="EMBL" id="MBX53658.1"/>
    </source>
</evidence>
<accession>A0A2P2PG01</accession>
<dbReference type="EMBL" id="GGEC01073174">
    <property type="protein sequence ID" value="MBX53658.1"/>
    <property type="molecule type" value="Transcribed_RNA"/>
</dbReference>
<evidence type="ECO:0000256" key="1">
    <source>
        <dbReference type="SAM" id="MobiDB-lite"/>
    </source>
</evidence>
<organism evidence="2">
    <name type="scientific">Rhizophora mucronata</name>
    <name type="common">Asiatic mangrove</name>
    <dbReference type="NCBI Taxonomy" id="61149"/>
    <lineage>
        <taxon>Eukaryota</taxon>
        <taxon>Viridiplantae</taxon>
        <taxon>Streptophyta</taxon>
        <taxon>Embryophyta</taxon>
        <taxon>Tracheophyta</taxon>
        <taxon>Spermatophyta</taxon>
        <taxon>Magnoliopsida</taxon>
        <taxon>eudicotyledons</taxon>
        <taxon>Gunneridae</taxon>
        <taxon>Pentapetalae</taxon>
        <taxon>rosids</taxon>
        <taxon>fabids</taxon>
        <taxon>Malpighiales</taxon>
        <taxon>Rhizophoraceae</taxon>
        <taxon>Rhizophora</taxon>
    </lineage>
</organism>
<feature type="compositionally biased region" description="Polar residues" evidence="1">
    <location>
        <begin position="13"/>
        <end position="32"/>
    </location>
</feature>
<dbReference type="AlphaFoldDB" id="A0A2P2PG01"/>
<feature type="region of interest" description="Disordered" evidence="1">
    <location>
        <begin position="1"/>
        <end position="32"/>
    </location>
</feature>
<proteinExistence type="predicted"/>
<sequence length="79" mass="8871">MQYYKGSNEIKKINSTPASKTTVVASQITPQHPKRTQNIQTLIKLNPKKITLKKKLCAALQANMNTKQSKDKSIICKSQ</sequence>
<name>A0A2P2PG01_RHIMU</name>
<reference evidence="2" key="1">
    <citation type="submission" date="2018-02" db="EMBL/GenBank/DDBJ databases">
        <title>Rhizophora mucronata_Transcriptome.</title>
        <authorList>
            <person name="Meera S.P."/>
            <person name="Sreeshan A."/>
            <person name="Augustine A."/>
        </authorList>
    </citation>
    <scope>NUCLEOTIDE SEQUENCE</scope>
    <source>
        <tissue evidence="2">Leaf</tissue>
    </source>
</reference>